<accession>A0A644XQB9</accession>
<feature type="transmembrane region" description="Helical" evidence="1">
    <location>
        <begin position="6"/>
        <end position="26"/>
    </location>
</feature>
<gene>
    <name evidence="2" type="ORF">SDC9_62672</name>
</gene>
<dbReference type="EMBL" id="VSSQ01002585">
    <property type="protein sequence ID" value="MPM16294.1"/>
    <property type="molecule type" value="Genomic_DNA"/>
</dbReference>
<dbReference type="AlphaFoldDB" id="A0A644XQB9"/>
<reference evidence="2" key="1">
    <citation type="submission" date="2019-08" db="EMBL/GenBank/DDBJ databases">
        <authorList>
            <person name="Kucharzyk K."/>
            <person name="Murdoch R.W."/>
            <person name="Higgins S."/>
            <person name="Loffler F."/>
        </authorList>
    </citation>
    <scope>NUCLEOTIDE SEQUENCE</scope>
</reference>
<sequence>MKSLKLKIGLLLSFIIIGVILFINFYKPYDKEKEMYKVLNGKHFTYYSYTKDNTKVIKDLNKYINSIYDDFEKNMGIDIDSKIDVMIYKTSSDLTSAIDIGANKSLEPLGLANGIGIYIVEIQNGYDMKEIFRHELIHKLTFARNVAMENPAYEWLLEGIAYYYTYADNNIHYRANNALRVSGLTNNLPDLSKILKNSSSVTDEWGYEAYRSIVDFIISKYGNDKLLEIIDSVGVKNINEVLNLPGEKFIEEWKNFMIENY</sequence>
<organism evidence="2">
    <name type="scientific">bioreactor metagenome</name>
    <dbReference type="NCBI Taxonomy" id="1076179"/>
    <lineage>
        <taxon>unclassified sequences</taxon>
        <taxon>metagenomes</taxon>
        <taxon>ecological metagenomes</taxon>
    </lineage>
</organism>
<evidence type="ECO:0000256" key="1">
    <source>
        <dbReference type="SAM" id="Phobius"/>
    </source>
</evidence>
<proteinExistence type="predicted"/>
<comment type="caution">
    <text evidence="2">The sequence shown here is derived from an EMBL/GenBank/DDBJ whole genome shotgun (WGS) entry which is preliminary data.</text>
</comment>
<protein>
    <recommendedName>
        <fullName evidence="3">Peptidase MA-like domain-containing protein</fullName>
    </recommendedName>
</protein>
<keyword evidence="1" id="KW-1133">Transmembrane helix</keyword>
<keyword evidence="1" id="KW-0472">Membrane</keyword>
<keyword evidence="1" id="KW-0812">Transmembrane</keyword>
<evidence type="ECO:0000313" key="2">
    <source>
        <dbReference type="EMBL" id="MPM16294.1"/>
    </source>
</evidence>
<evidence type="ECO:0008006" key="3">
    <source>
        <dbReference type="Google" id="ProtNLM"/>
    </source>
</evidence>
<name>A0A644XQB9_9ZZZZ</name>